<dbReference type="Proteomes" id="UP000199207">
    <property type="component" value="Unassembled WGS sequence"/>
</dbReference>
<dbReference type="AlphaFoldDB" id="A0A1I1NKW0"/>
<name>A0A1I1NKW0_9ACTN</name>
<proteinExistence type="predicted"/>
<keyword evidence="2" id="KW-1185">Reference proteome</keyword>
<organism evidence="1 2">
    <name type="scientific">Streptomyces aidingensis</name>
    <dbReference type="NCBI Taxonomy" id="910347"/>
    <lineage>
        <taxon>Bacteria</taxon>
        <taxon>Bacillati</taxon>
        <taxon>Actinomycetota</taxon>
        <taxon>Actinomycetes</taxon>
        <taxon>Kitasatosporales</taxon>
        <taxon>Streptomycetaceae</taxon>
        <taxon>Streptomyces</taxon>
    </lineage>
</organism>
<dbReference type="RefSeq" id="WP_093839441.1">
    <property type="nucleotide sequence ID" value="NZ_FOLM01000008.1"/>
</dbReference>
<dbReference type="OrthoDB" id="4279290at2"/>
<protein>
    <submittedName>
        <fullName evidence="1">Uncharacterized protein</fullName>
    </submittedName>
</protein>
<gene>
    <name evidence="1" type="ORF">SAMN05421773_10850</name>
</gene>
<dbReference type="EMBL" id="FOLM01000008">
    <property type="protein sequence ID" value="SFC98167.1"/>
    <property type="molecule type" value="Genomic_DNA"/>
</dbReference>
<evidence type="ECO:0000313" key="2">
    <source>
        <dbReference type="Proteomes" id="UP000199207"/>
    </source>
</evidence>
<accession>A0A1I1NKW0</accession>
<sequence length="200" mass="21176">MPDSQDRPAEADSPVIAATTAPRRMCAHCRQWTGEPVVVGGVERDSGPGWLVYACPEHAHRYRGKGELWAALLDHALGCASCRIDGADCAVAGALRRAHAAAARARESGAAPLPPAAPPLPEGVDPRRMSLVQLRGLVCALCRQGLWEDRLLGVWNEPLLGGRVSELRACADIGACMERCAERGLPWPGAAAPSHPATDQ</sequence>
<reference evidence="1 2" key="1">
    <citation type="submission" date="2016-10" db="EMBL/GenBank/DDBJ databases">
        <authorList>
            <person name="de Groot N.N."/>
        </authorList>
    </citation>
    <scope>NUCLEOTIDE SEQUENCE [LARGE SCALE GENOMIC DNA]</scope>
    <source>
        <strain evidence="1 2">CGMCC 4.5739</strain>
    </source>
</reference>
<evidence type="ECO:0000313" key="1">
    <source>
        <dbReference type="EMBL" id="SFC98167.1"/>
    </source>
</evidence>